<protein>
    <submittedName>
        <fullName evidence="1">Uncharacterized protein</fullName>
    </submittedName>
</protein>
<name>A0ABS7CMH6_9BACL</name>
<organism evidence="1 2">
    <name type="scientific">Paenibacillus sepulcri</name>
    <dbReference type="NCBI Taxonomy" id="359917"/>
    <lineage>
        <taxon>Bacteria</taxon>
        <taxon>Bacillati</taxon>
        <taxon>Bacillota</taxon>
        <taxon>Bacilli</taxon>
        <taxon>Bacillales</taxon>
        <taxon>Paenibacillaceae</taxon>
        <taxon>Paenibacillus</taxon>
    </lineage>
</organism>
<feature type="non-terminal residue" evidence="1">
    <location>
        <position position="1"/>
    </location>
</feature>
<comment type="caution">
    <text evidence="1">The sequence shown here is derived from an EMBL/GenBank/DDBJ whole genome shotgun (WGS) entry which is preliminary data.</text>
</comment>
<reference evidence="1 2" key="1">
    <citation type="submission" date="2021-07" db="EMBL/GenBank/DDBJ databases">
        <title>Paenibacillus radiodurans sp. nov., isolated from the southeastern edge of Tengger Desert.</title>
        <authorList>
            <person name="Zhang G."/>
        </authorList>
    </citation>
    <scope>NUCLEOTIDE SEQUENCE [LARGE SCALE GENOMIC DNA]</scope>
    <source>
        <strain evidence="1 2">CCM 7311</strain>
    </source>
</reference>
<dbReference type="EMBL" id="JAHZIK010003642">
    <property type="protein sequence ID" value="MBW7462161.1"/>
    <property type="molecule type" value="Genomic_DNA"/>
</dbReference>
<dbReference type="Gene3D" id="2.60.120.260">
    <property type="entry name" value="Galactose-binding domain-like"/>
    <property type="match status" value="1"/>
</dbReference>
<proteinExistence type="predicted"/>
<gene>
    <name evidence="1" type="ORF">K0U00_49740</name>
</gene>
<feature type="non-terminal residue" evidence="1">
    <location>
        <position position="119"/>
    </location>
</feature>
<evidence type="ECO:0000313" key="1">
    <source>
        <dbReference type="EMBL" id="MBW7462161.1"/>
    </source>
</evidence>
<accession>A0ABS7CMH6</accession>
<keyword evidence="2" id="KW-1185">Reference proteome</keyword>
<evidence type="ECO:0000313" key="2">
    <source>
        <dbReference type="Proteomes" id="UP001519887"/>
    </source>
</evidence>
<sequence length="119" mass="12043">DALSDAAVPYLYAVGYDASDPSAMMKIDAVPAGWNNFKPYSLQVPVTSGHVTVGVNLNGAAGAWGDVDDFYFGLPTSTDAQTQAQPVTASIGDAALPAEAALPVPSKVTLSSGTEGAVI</sequence>
<dbReference type="Proteomes" id="UP001519887">
    <property type="component" value="Unassembled WGS sequence"/>
</dbReference>